<evidence type="ECO:0000313" key="3">
    <source>
        <dbReference type="Proteomes" id="UP000006281"/>
    </source>
</evidence>
<accession>K0JTZ7</accession>
<dbReference type="InterPro" id="IPR049311">
    <property type="entry name" value="GIY_YIG_cat"/>
</dbReference>
<organism evidence="2 3">
    <name type="scientific">Saccharothrix espanaensis (strain ATCC 51144 / DSM 44229 / JCM 9112 / NBRC 15066 / NRRL 15764)</name>
    <dbReference type="NCBI Taxonomy" id="1179773"/>
    <lineage>
        <taxon>Bacteria</taxon>
        <taxon>Bacillati</taxon>
        <taxon>Actinomycetota</taxon>
        <taxon>Actinomycetes</taxon>
        <taxon>Pseudonocardiales</taxon>
        <taxon>Pseudonocardiaceae</taxon>
        <taxon>Saccharothrix</taxon>
    </lineage>
</organism>
<evidence type="ECO:0000259" key="1">
    <source>
        <dbReference type="Pfam" id="PF20815"/>
    </source>
</evidence>
<dbReference type="Proteomes" id="UP000006281">
    <property type="component" value="Chromosome"/>
</dbReference>
<reference evidence="2 3" key="1">
    <citation type="journal article" date="2012" name="BMC Genomics">
        <title>Complete genome sequence of Saccharothrix espanaensis DSM 44229T and comparison to the other completely sequenced Pseudonocardiaceae.</title>
        <authorList>
            <person name="Strobel T."/>
            <person name="Al-Dilaimi A."/>
            <person name="Blom J."/>
            <person name="Gessner A."/>
            <person name="Kalinowski J."/>
            <person name="Luzhetska M."/>
            <person name="Puhler A."/>
            <person name="Szczepanowski R."/>
            <person name="Bechthold A."/>
            <person name="Ruckert C."/>
        </authorList>
    </citation>
    <scope>NUCLEOTIDE SEQUENCE [LARGE SCALE GENOMIC DNA]</scope>
    <source>
        <strain evidence="3">ATCC 51144 / DSM 44229 / JCM 9112 / NBRC 15066 / NRRL 15764</strain>
    </source>
</reference>
<gene>
    <name evidence="2" type="ordered locus">BN6_20810</name>
</gene>
<dbReference type="HOGENOM" id="CLU_118117_0_0_11"/>
<feature type="domain" description="GIY-YIG catalytic" evidence="1">
    <location>
        <begin position="12"/>
        <end position="164"/>
    </location>
</feature>
<dbReference type="STRING" id="1179773.BN6_20810"/>
<proteinExistence type="predicted"/>
<dbReference type="Pfam" id="PF20815">
    <property type="entry name" value="GIY_YIG_2"/>
    <property type="match status" value="1"/>
</dbReference>
<dbReference type="EMBL" id="HE804045">
    <property type="protein sequence ID" value="CCH29401.1"/>
    <property type="molecule type" value="Genomic_DNA"/>
</dbReference>
<dbReference type="eggNOG" id="ENOG5031IF5">
    <property type="taxonomic scope" value="Bacteria"/>
</dbReference>
<dbReference type="KEGG" id="sesp:BN6_20810"/>
<protein>
    <recommendedName>
        <fullName evidence="1">GIY-YIG catalytic domain-containing protein</fullName>
    </recommendedName>
</protein>
<dbReference type="BioCyc" id="SESP1179773:BN6_RS10180-MONOMER"/>
<dbReference type="OrthoDB" id="7593365at2"/>
<dbReference type="AlphaFoldDB" id="K0JTZ7"/>
<dbReference type="PATRIC" id="fig|1179773.3.peg.2080"/>
<keyword evidence="3" id="KW-1185">Reference proteome</keyword>
<sequence>MSRRSVVPARRGVYAWYFDEVPPGVPTEGCRVGEFGTLLYVGIAPKAPPANGARPSKQHLRQRVGYHFGGNAYGSTLRLTLGCHLAEQLGIELRRVGSGTRLTFTKTGEDRLSKWMGAHARVAFTLDDEPWKLEHELIQREVLPLNIADNAHSPYYLSLRTLRNEHKRRARELPVAS</sequence>
<name>K0JTZ7_SACES</name>
<evidence type="ECO:0000313" key="2">
    <source>
        <dbReference type="EMBL" id="CCH29401.1"/>
    </source>
</evidence>